<evidence type="ECO:0000256" key="7">
    <source>
        <dbReference type="ARBA" id="ARBA00038032"/>
    </source>
</evidence>
<proteinExistence type="inferred from homology"/>
<evidence type="ECO:0000256" key="9">
    <source>
        <dbReference type="SAM" id="Phobius"/>
    </source>
</evidence>
<dbReference type="FunFam" id="1.10.3730.20:FF:000001">
    <property type="entry name" value="Quaternary ammonium compound resistance transporter SugE"/>
    <property type="match status" value="1"/>
</dbReference>
<dbReference type="EMBL" id="VJWE01000018">
    <property type="protein sequence ID" value="TWG33256.1"/>
    <property type="molecule type" value="Genomic_DNA"/>
</dbReference>
<dbReference type="SUPFAM" id="SSF103481">
    <property type="entry name" value="Multidrug resistance efflux transporter EmrE"/>
    <property type="match status" value="1"/>
</dbReference>
<evidence type="ECO:0000313" key="10">
    <source>
        <dbReference type="EMBL" id="TWG33256.1"/>
    </source>
</evidence>
<dbReference type="Gene3D" id="1.10.3730.20">
    <property type="match status" value="1"/>
</dbReference>
<comment type="caution">
    <text evidence="10">The sequence shown here is derived from an EMBL/GenBank/DDBJ whole genome shotgun (WGS) entry which is preliminary data.</text>
</comment>
<dbReference type="Proteomes" id="UP000321485">
    <property type="component" value="Unassembled WGS sequence"/>
</dbReference>
<dbReference type="InterPro" id="IPR000390">
    <property type="entry name" value="Small_drug/metabolite_transptr"/>
</dbReference>
<accession>A0A561XAY6</accession>
<dbReference type="PANTHER" id="PTHR30561:SF1">
    <property type="entry name" value="MULTIDRUG TRANSPORTER EMRE"/>
    <property type="match status" value="1"/>
</dbReference>
<gene>
    <name evidence="10" type="ORF">ATF69_4332</name>
</gene>
<dbReference type="GO" id="GO:0005886">
    <property type="term" value="C:plasma membrane"/>
    <property type="evidence" value="ECO:0007669"/>
    <property type="project" value="UniProtKB-SubCell"/>
</dbReference>
<keyword evidence="3" id="KW-1003">Cell membrane</keyword>
<feature type="transmembrane region" description="Helical" evidence="9">
    <location>
        <begin position="33"/>
        <end position="55"/>
    </location>
</feature>
<evidence type="ECO:0000313" key="11">
    <source>
        <dbReference type="Proteomes" id="UP000321485"/>
    </source>
</evidence>
<evidence type="ECO:0000256" key="2">
    <source>
        <dbReference type="ARBA" id="ARBA00022448"/>
    </source>
</evidence>
<feature type="transmembrane region" description="Helical" evidence="9">
    <location>
        <begin position="62"/>
        <end position="83"/>
    </location>
</feature>
<dbReference type="GeneID" id="51113365"/>
<keyword evidence="6 9" id="KW-0472">Membrane</keyword>
<sequence length="110" mass="11687">MRDSTFAWLVLAASVLAEVVGTIALRYADGFTRIFPSVLSGLCYSAAIWLMAIAVRHMEVGLTYAVWAGSGTALTAVLGMLWFGESASFLRLAGLSFIVLGVIALNLSAR</sequence>
<name>A0A561XAY6_ACIDE</name>
<evidence type="ECO:0000256" key="8">
    <source>
        <dbReference type="RuleBase" id="RU003942"/>
    </source>
</evidence>
<evidence type="ECO:0000256" key="5">
    <source>
        <dbReference type="ARBA" id="ARBA00022989"/>
    </source>
</evidence>
<dbReference type="GO" id="GO:1990961">
    <property type="term" value="P:xenobiotic detoxification by transmembrane export across the plasma membrane"/>
    <property type="evidence" value="ECO:0007669"/>
    <property type="project" value="UniProtKB-ARBA"/>
</dbReference>
<comment type="similarity">
    <text evidence="7 8">Belongs to the drug/metabolite transporter (DMT) superfamily. Small multidrug resistance (SMR) (TC 2.A.7.1) family.</text>
</comment>
<evidence type="ECO:0000256" key="6">
    <source>
        <dbReference type="ARBA" id="ARBA00023136"/>
    </source>
</evidence>
<evidence type="ECO:0000256" key="1">
    <source>
        <dbReference type="ARBA" id="ARBA00004651"/>
    </source>
</evidence>
<reference evidence="10 11" key="1">
    <citation type="journal article" date="2015" name="Stand. Genomic Sci.">
        <title>Genomic Encyclopedia of Bacterial and Archaeal Type Strains, Phase III: the genomes of soil and plant-associated and newly described type strains.</title>
        <authorList>
            <person name="Whitman W.B."/>
            <person name="Woyke T."/>
            <person name="Klenk H.P."/>
            <person name="Zhou Y."/>
            <person name="Lilburn T.G."/>
            <person name="Beck B.J."/>
            <person name="De Vos P."/>
            <person name="Vandamme P."/>
            <person name="Eisen J.A."/>
            <person name="Garrity G."/>
            <person name="Hugenholtz P."/>
            <person name="Kyrpides N.C."/>
        </authorList>
    </citation>
    <scope>NUCLEOTIDE SEQUENCE [LARGE SCALE GENOMIC DNA]</scope>
    <source>
        <strain evidence="10 11">DSM 64</strain>
    </source>
</reference>
<keyword evidence="4 8" id="KW-0812">Transmembrane</keyword>
<dbReference type="GO" id="GO:0022857">
    <property type="term" value="F:transmembrane transporter activity"/>
    <property type="evidence" value="ECO:0007669"/>
    <property type="project" value="InterPro"/>
</dbReference>
<evidence type="ECO:0000256" key="3">
    <source>
        <dbReference type="ARBA" id="ARBA00022475"/>
    </source>
</evidence>
<organism evidence="10 11">
    <name type="scientific">Acidovorax delafieldii</name>
    <name type="common">Pseudomonas delafieldii</name>
    <dbReference type="NCBI Taxonomy" id="47920"/>
    <lineage>
        <taxon>Bacteria</taxon>
        <taxon>Pseudomonadati</taxon>
        <taxon>Pseudomonadota</taxon>
        <taxon>Betaproteobacteria</taxon>
        <taxon>Burkholderiales</taxon>
        <taxon>Comamonadaceae</taxon>
        <taxon>Acidovorax</taxon>
    </lineage>
</organism>
<evidence type="ECO:0000256" key="4">
    <source>
        <dbReference type="ARBA" id="ARBA00022692"/>
    </source>
</evidence>
<protein>
    <submittedName>
        <fullName evidence="10">Small multidrug resistance pump</fullName>
    </submittedName>
</protein>
<feature type="transmembrane region" description="Helical" evidence="9">
    <location>
        <begin position="89"/>
        <end position="109"/>
    </location>
</feature>
<dbReference type="RefSeq" id="WP_121943585.1">
    <property type="nucleotide sequence ID" value="NZ_VJWE01000018.1"/>
</dbReference>
<keyword evidence="5 9" id="KW-1133">Transmembrane helix</keyword>
<dbReference type="Pfam" id="PF00893">
    <property type="entry name" value="Multi_Drug_Res"/>
    <property type="match status" value="1"/>
</dbReference>
<dbReference type="InterPro" id="IPR045324">
    <property type="entry name" value="Small_multidrug_res"/>
</dbReference>
<keyword evidence="2" id="KW-0813">Transport</keyword>
<dbReference type="PANTHER" id="PTHR30561">
    <property type="entry name" value="SMR FAMILY PROTON-DEPENDENT DRUG EFFLUX TRANSPORTER SUGE"/>
    <property type="match status" value="1"/>
</dbReference>
<comment type="subcellular location">
    <subcellularLocation>
        <location evidence="1 8">Cell membrane</location>
        <topology evidence="1 8">Multi-pass membrane protein</topology>
    </subcellularLocation>
</comment>
<dbReference type="AlphaFoldDB" id="A0A561XAY6"/>
<dbReference type="InterPro" id="IPR037185">
    <property type="entry name" value="EmrE-like"/>
</dbReference>